<gene>
    <name evidence="2" type="ORF">AS594_35130</name>
</gene>
<comment type="caution">
    <text evidence="2">The sequence shown here is derived from an EMBL/GenBank/DDBJ whole genome shotgun (WGS) entry which is preliminary data.</text>
</comment>
<evidence type="ECO:0000313" key="3">
    <source>
        <dbReference type="Proteomes" id="UP000095759"/>
    </source>
</evidence>
<name>A0A1E5PH94_9ACTN</name>
<sequence>MLLYLFGNEYELSEELAVWHQHAFTGSLIGLSVCLVGSAIWPRTRTIRAFFAARSLKLLDVAVRAIEALKKWLGGGRASNGDPGRKGPPGA</sequence>
<evidence type="ECO:0000256" key="1">
    <source>
        <dbReference type="SAM" id="Phobius"/>
    </source>
</evidence>
<keyword evidence="1" id="KW-0472">Membrane</keyword>
<evidence type="ECO:0000313" key="2">
    <source>
        <dbReference type="EMBL" id="OEJ28887.1"/>
    </source>
</evidence>
<keyword evidence="1" id="KW-0812">Transmembrane</keyword>
<organism evidence="2 3">
    <name type="scientific">Streptomyces agglomeratus</name>
    <dbReference type="NCBI Taxonomy" id="285458"/>
    <lineage>
        <taxon>Bacteria</taxon>
        <taxon>Bacillati</taxon>
        <taxon>Actinomycetota</taxon>
        <taxon>Actinomycetes</taxon>
        <taxon>Kitasatosporales</taxon>
        <taxon>Streptomycetaceae</taxon>
        <taxon>Streptomyces</taxon>
    </lineage>
</organism>
<protein>
    <submittedName>
        <fullName evidence="2">Uncharacterized protein</fullName>
    </submittedName>
</protein>
<proteinExistence type="predicted"/>
<dbReference type="EMBL" id="MEHJ01000001">
    <property type="protein sequence ID" value="OEJ28887.1"/>
    <property type="molecule type" value="Genomic_DNA"/>
</dbReference>
<keyword evidence="3" id="KW-1185">Reference proteome</keyword>
<dbReference type="AlphaFoldDB" id="A0A1E5PH94"/>
<dbReference type="Proteomes" id="UP000095759">
    <property type="component" value="Unassembled WGS sequence"/>
</dbReference>
<accession>A0A1E5PH94</accession>
<feature type="transmembrane region" description="Helical" evidence="1">
    <location>
        <begin position="20"/>
        <end position="41"/>
    </location>
</feature>
<keyword evidence="1" id="KW-1133">Transmembrane helix</keyword>
<reference evidence="2 3" key="1">
    <citation type="submission" date="2016-08" db="EMBL/GenBank/DDBJ databases">
        <title>Complete genome sequence of Streptomyces agglomeratus strain 6-3-2, a novel anti-MRSA actinomycete isolated from Wuli of Tebit, China.</title>
        <authorList>
            <person name="Chen X."/>
        </authorList>
    </citation>
    <scope>NUCLEOTIDE SEQUENCE [LARGE SCALE GENOMIC DNA]</scope>
    <source>
        <strain evidence="2 3">6-3-2</strain>
    </source>
</reference>